<keyword evidence="10" id="KW-1185">Reference proteome</keyword>
<evidence type="ECO:0000256" key="3">
    <source>
        <dbReference type="ARBA" id="ARBA00022670"/>
    </source>
</evidence>
<evidence type="ECO:0000256" key="5">
    <source>
        <dbReference type="ARBA" id="ARBA00022825"/>
    </source>
</evidence>
<dbReference type="GO" id="GO:0006508">
    <property type="term" value="P:proteolysis"/>
    <property type="evidence" value="ECO:0007669"/>
    <property type="project" value="UniProtKB-KW"/>
</dbReference>
<evidence type="ECO:0000313" key="9">
    <source>
        <dbReference type="EMBL" id="MBK6267025.1"/>
    </source>
</evidence>
<protein>
    <submittedName>
        <fullName evidence="9">LD-carboxypeptidase</fullName>
    </submittedName>
</protein>
<dbReference type="Proteomes" id="UP000611723">
    <property type="component" value="Unassembled WGS sequence"/>
</dbReference>
<dbReference type="PIRSF" id="PIRSF028757">
    <property type="entry name" value="LD-carboxypeptidase"/>
    <property type="match status" value="1"/>
</dbReference>
<evidence type="ECO:0000256" key="2">
    <source>
        <dbReference type="ARBA" id="ARBA00022645"/>
    </source>
</evidence>
<comment type="caution">
    <text evidence="9">The sequence shown here is derived from an EMBL/GenBank/DDBJ whole genome shotgun (WGS) entry which is preliminary data.</text>
</comment>
<feature type="active site" description="Nucleophile" evidence="6">
    <location>
        <position position="110"/>
    </location>
</feature>
<dbReference type="InterPro" id="IPR029062">
    <property type="entry name" value="Class_I_gatase-like"/>
</dbReference>
<accession>A0A935CB91</accession>
<dbReference type="EMBL" id="JAEQBW010000013">
    <property type="protein sequence ID" value="MBK6267025.1"/>
    <property type="molecule type" value="Genomic_DNA"/>
</dbReference>
<name>A0A935CB91_9BACT</name>
<dbReference type="AlphaFoldDB" id="A0A935CB91"/>
<reference evidence="9" key="1">
    <citation type="submission" date="2021-01" db="EMBL/GenBank/DDBJ databases">
        <title>Marivirga aurantiaca sp. nov., isolated from intertidal surface sediments.</title>
        <authorList>
            <person name="Zhang M."/>
        </authorList>
    </citation>
    <scope>NUCLEOTIDE SEQUENCE</scope>
    <source>
        <strain evidence="9">S37H4</strain>
    </source>
</reference>
<dbReference type="RefSeq" id="WP_201432711.1">
    <property type="nucleotide sequence ID" value="NZ_JAEQBW010000013.1"/>
</dbReference>
<feature type="domain" description="LD-carboxypeptidase C-terminal" evidence="8">
    <location>
        <begin position="170"/>
        <end position="286"/>
    </location>
</feature>
<feature type="active site" description="Charge relay system" evidence="6">
    <location>
        <position position="201"/>
    </location>
</feature>
<proteinExistence type="inferred from homology"/>
<dbReference type="SUPFAM" id="SSF52317">
    <property type="entry name" value="Class I glutamine amidotransferase-like"/>
    <property type="match status" value="1"/>
</dbReference>
<dbReference type="InterPro" id="IPR040449">
    <property type="entry name" value="Peptidase_S66_N"/>
</dbReference>
<feature type="active site" description="Charge relay system" evidence="6">
    <location>
        <position position="271"/>
    </location>
</feature>
<keyword evidence="3" id="KW-0645">Protease</keyword>
<sequence>MIQHPPFLQTDDLIIIVSPSGVVQEDLVRGGAEILQGAGFTVEFAPHVFSKHFKFAGTNQQRLSDLQYALDHSNAKAIYCARGGFGITHILDHIDWTLFKQNPKWIIGYSDITALHHAAYLTGFTSIHTSVLQGLSELSIENQQAILGALKGHSIKMSAKSNFNKSGESTGELVGGNLSLLVHQIGTGSDIDYSGKILFIEEVGEPLYHVDRMLLQLARAGKLKGLKGLLVGEFFQMTETKELFGASVEEIIFQHCSIYDFPIGFNFPVGHGEQNWPLVHGANVQLKVSGNSAQLNYLS</sequence>
<dbReference type="Pfam" id="PF17676">
    <property type="entry name" value="Peptidase_S66C"/>
    <property type="match status" value="1"/>
</dbReference>
<dbReference type="GO" id="GO:0004180">
    <property type="term" value="F:carboxypeptidase activity"/>
    <property type="evidence" value="ECO:0007669"/>
    <property type="project" value="UniProtKB-KW"/>
</dbReference>
<dbReference type="InterPro" id="IPR040921">
    <property type="entry name" value="Peptidase_S66C"/>
</dbReference>
<evidence type="ECO:0000256" key="1">
    <source>
        <dbReference type="ARBA" id="ARBA00010233"/>
    </source>
</evidence>
<dbReference type="CDD" id="cd07025">
    <property type="entry name" value="Peptidase_S66"/>
    <property type="match status" value="1"/>
</dbReference>
<evidence type="ECO:0000256" key="4">
    <source>
        <dbReference type="ARBA" id="ARBA00022801"/>
    </source>
</evidence>
<dbReference type="Gene3D" id="3.50.30.60">
    <property type="entry name" value="LD-carboxypeptidase A C-terminal domain-like"/>
    <property type="match status" value="1"/>
</dbReference>
<evidence type="ECO:0000259" key="7">
    <source>
        <dbReference type="Pfam" id="PF02016"/>
    </source>
</evidence>
<dbReference type="InterPro" id="IPR027478">
    <property type="entry name" value="LdcA_N"/>
</dbReference>
<organism evidence="9 10">
    <name type="scientific">Marivirga aurantiaca</name>
    <dbReference type="NCBI Taxonomy" id="2802615"/>
    <lineage>
        <taxon>Bacteria</taxon>
        <taxon>Pseudomonadati</taxon>
        <taxon>Bacteroidota</taxon>
        <taxon>Cytophagia</taxon>
        <taxon>Cytophagales</taxon>
        <taxon>Marivirgaceae</taxon>
        <taxon>Marivirga</taxon>
    </lineage>
</organism>
<dbReference type="PANTHER" id="PTHR30237:SF2">
    <property type="entry name" value="MUREIN TETRAPEPTIDE CARBOXYPEPTIDASE"/>
    <property type="match status" value="1"/>
</dbReference>
<keyword evidence="5" id="KW-0720">Serine protease</keyword>
<dbReference type="Pfam" id="PF02016">
    <property type="entry name" value="Peptidase_S66"/>
    <property type="match status" value="1"/>
</dbReference>
<evidence type="ECO:0000259" key="8">
    <source>
        <dbReference type="Pfam" id="PF17676"/>
    </source>
</evidence>
<evidence type="ECO:0000256" key="6">
    <source>
        <dbReference type="PIRSR" id="PIRSR028757-1"/>
    </source>
</evidence>
<dbReference type="SUPFAM" id="SSF141986">
    <property type="entry name" value="LD-carboxypeptidase A C-terminal domain-like"/>
    <property type="match status" value="1"/>
</dbReference>
<dbReference type="PANTHER" id="PTHR30237">
    <property type="entry name" value="MURAMOYLTETRAPEPTIDE CARBOXYPEPTIDASE"/>
    <property type="match status" value="1"/>
</dbReference>
<comment type="similarity">
    <text evidence="1">Belongs to the peptidase S66 family.</text>
</comment>
<keyword evidence="4" id="KW-0378">Hydrolase</keyword>
<dbReference type="InterPro" id="IPR003507">
    <property type="entry name" value="S66_fam"/>
</dbReference>
<feature type="domain" description="LD-carboxypeptidase N-terminal" evidence="7">
    <location>
        <begin position="14"/>
        <end position="128"/>
    </location>
</feature>
<keyword evidence="2" id="KW-0121">Carboxypeptidase</keyword>
<dbReference type="Gene3D" id="3.40.50.10740">
    <property type="entry name" value="Class I glutamine amidotransferase-like"/>
    <property type="match status" value="1"/>
</dbReference>
<evidence type="ECO:0000313" key="10">
    <source>
        <dbReference type="Proteomes" id="UP000611723"/>
    </source>
</evidence>
<gene>
    <name evidence="9" type="ORF">JKA74_18415</name>
</gene>
<dbReference type="InterPro" id="IPR027461">
    <property type="entry name" value="Carboxypeptidase_A_C_sf"/>
</dbReference>
<dbReference type="GO" id="GO:0008236">
    <property type="term" value="F:serine-type peptidase activity"/>
    <property type="evidence" value="ECO:0007669"/>
    <property type="project" value="UniProtKB-KW"/>
</dbReference>